<keyword evidence="3" id="KW-0378">Hydrolase</keyword>
<dbReference type="InterPro" id="IPR043147">
    <property type="entry name" value="Penicillin_amidase_A-knob"/>
</dbReference>
<dbReference type="PIRSF" id="PIRSF001227">
    <property type="entry name" value="Pen_acylase"/>
    <property type="match status" value="1"/>
</dbReference>
<reference evidence="8" key="1">
    <citation type="submission" date="2020-01" db="EMBL/GenBank/DDBJ databases">
        <authorList>
            <person name="Meier V. D."/>
            <person name="Meier V D."/>
        </authorList>
    </citation>
    <scope>NUCLEOTIDE SEQUENCE</scope>
    <source>
        <strain evidence="8">HLG_WM_MAG_10</strain>
    </source>
</reference>
<proteinExistence type="inferred from homology"/>
<dbReference type="AlphaFoldDB" id="A0A6S6SGZ9"/>
<evidence type="ECO:0000256" key="5">
    <source>
        <dbReference type="PIRSR" id="PIRSR001227-1"/>
    </source>
</evidence>
<dbReference type="Gene3D" id="2.30.120.10">
    <property type="match status" value="1"/>
</dbReference>
<dbReference type="InterPro" id="IPR014395">
    <property type="entry name" value="Pen/GL7ACA/AHL_acylase"/>
</dbReference>
<dbReference type="InterPro" id="IPR023343">
    <property type="entry name" value="Penicillin_amidase_dom1"/>
</dbReference>
<dbReference type="InterPro" id="IPR043146">
    <property type="entry name" value="Penicillin_amidase_N_B-knob"/>
</dbReference>
<dbReference type="InterPro" id="IPR029055">
    <property type="entry name" value="Ntn_hydrolases_N"/>
</dbReference>
<dbReference type="Gene3D" id="1.10.1400.10">
    <property type="match status" value="1"/>
</dbReference>
<evidence type="ECO:0000256" key="1">
    <source>
        <dbReference type="ARBA" id="ARBA00006586"/>
    </source>
</evidence>
<evidence type="ECO:0000256" key="6">
    <source>
        <dbReference type="PIRSR" id="PIRSR001227-2"/>
    </source>
</evidence>
<name>A0A6S6SGZ9_9BACT</name>
<sequence>MHTLMNIQMKSVLISCFLASTFFCFGQATKVDLNNITIARDAWGVPHIFTKTDEEAAYGLAWAHCEDNFEQIQEPFLAAKGMLGAVLGKDGALFDAVGFLIDSRGIVEEKYDSTFSPKFKKMLTAYAAAVNRYAALHPKEIRHKKLFPISPKDIVVAYNISTSLISNIQFNLGRLFEANLEPITSSNQKPLTAGSNGIAIAPHKTKEGKTFLVSNSHQPLRSYLSWYEVHIHTEEGWNFTGATFCGGITPFVGTNEHLGWTHCVNYNDYSDVFELKMHATEKLKYKLNGEWLDLEERIWKAKVKVLCFKLGIKKKFYWSKYGPVVKNKAGFYALRFPSNMVIGAPEQWYHMNKATNLTEFKTALNRQQQPSISTTYADKEGNILFVDNGLFPYRDPNYDWKNVVPGDTSATLWAPKFMPMDSVLQVENPPSGYVFHMNGTGFNSTSDADNPKPSDYNPTMGYITKNLPRQLRFKELIAKHDKLSYEEFKTIKYDQKHRFPLYSRNIENWDLIRHLSPEKHPEIAEVIAAFSKWDGNATIQNKQAAIFVLSTLYLSKYRTQRGIADLAGSFEEDVFVEALLYAQKYLLKHFKSLEIELGALQKHVRGDKVMPIGGVSESIATMYTIPWKKGLRQSDLGESFILFATYNKKGLEKIESISCYGASNRADSPHYNDQMDLYLEQKTKVMSLDKEAILKAAKKTYHPE</sequence>
<feature type="binding site" evidence="6">
    <location>
        <position position="268"/>
    </location>
    <ligand>
        <name>Ca(2+)</name>
        <dbReference type="ChEBI" id="CHEBI:29108"/>
    </ligand>
</feature>
<comment type="cofactor">
    <cofactor evidence="6">
        <name>Ca(2+)</name>
        <dbReference type="ChEBI" id="CHEBI:29108"/>
    </cofactor>
    <text evidence="6">Binds 1 Ca(2+) ion per dimer.</text>
</comment>
<evidence type="ECO:0000256" key="3">
    <source>
        <dbReference type="ARBA" id="ARBA00022801"/>
    </source>
</evidence>
<evidence type="ECO:0000256" key="7">
    <source>
        <dbReference type="SAM" id="SignalP"/>
    </source>
</evidence>
<dbReference type="GO" id="GO:0017000">
    <property type="term" value="P:antibiotic biosynthetic process"/>
    <property type="evidence" value="ECO:0007669"/>
    <property type="project" value="InterPro"/>
</dbReference>
<keyword evidence="6" id="KW-0106">Calcium</keyword>
<dbReference type="Pfam" id="PF01804">
    <property type="entry name" value="Penicil_amidase"/>
    <property type="match status" value="1"/>
</dbReference>
<dbReference type="PANTHER" id="PTHR34218:SF3">
    <property type="entry name" value="ACYL-HOMOSERINE LACTONE ACYLASE PVDQ"/>
    <property type="match status" value="1"/>
</dbReference>
<feature type="binding site" evidence="6">
    <location>
        <position position="271"/>
    </location>
    <ligand>
        <name>Ca(2+)</name>
        <dbReference type="ChEBI" id="CHEBI:29108"/>
    </ligand>
</feature>
<keyword evidence="6" id="KW-0479">Metal-binding</keyword>
<dbReference type="InterPro" id="IPR002692">
    <property type="entry name" value="S45"/>
</dbReference>
<gene>
    <name evidence="8" type="ORF">HELGO_WM36130</name>
</gene>
<feature type="active site" description="Nucleophile" evidence="5">
    <location>
        <position position="195"/>
    </location>
</feature>
<dbReference type="Gene3D" id="1.10.439.10">
    <property type="entry name" value="Penicillin Amidohydrolase, domain 1"/>
    <property type="match status" value="1"/>
</dbReference>
<dbReference type="PANTHER" id="PTHR34218">
    <property type="entry name" value="PEPTIDASE S45 PENICILLIN AMIDASE"/>
    <property type="match status" value="1"/>
</dbReference>
<evidence type="ECO:0000256" key="2">
    <source>
        <dbReference type="ARBA" id="ARBA00022729"/>
    </source>
</evidence>
<dbReference type="Gene3D" id="3.60.20.10">
    <property type="entry name" value="Glutamine Phosphoribosylpyrophosphate, subunit 1, domain 1"/>
    <property type="match status" value="1"/>
</dbReference>
<evidence type="ECO:0000256" key="4">
    <source>
        <dbReference type="ARBA" id="ARBA00023145"/>
    </source>
</evidence>
<feature type="binding site" evidence="6">
    <location>
        <position position="449"/>
    </location>
    <ligand>
        <name>Ca(2+)</name>
        <dbReference type="ChEBI" id="CHEBI:29108"/>
    </ligand>
</feature>
<dbReference type="GO" id="GO:0046872">
    <property type="term" value="F:metal ion binding"/>
    <property type="evidence" value="ECO:0007669"/>
    <property type="project" value="UniProtKB-KW"/>
</dbReference>
<feature type="signal peptide" evidence="7">
    <location>
        <begin position="1"/>
        <end position="26"/>
    </location>
</feature>
<dbReference type="GO" id="GO:0016811">
    <property type="term" value="F:hydrolase activity, acting on carbon-nitrogen (but not peptide) bonds, in linear amides"/>
    <property type="evidence" value="ECO:0007669"/>
    <property type="project" value="InterPro"/>
</dbReference>
<dbReference type="SUPFAM" id="SSF56235">
    <property type="entry name" value="N-terminal nucleophile aminohydrolases (Ntn hydrolases)"/>
    <property type="match status" value="1"/>
</dbReference>
<keyword evidence="2 7" id="KW-0732">Signal</keyword>
<organism evidence="8">
    <name type="scientific">uncultured Aureispira sp</name>
    <dbReference type="NCBI Taxonomy" id="1331704"/>
    <lineage>
        <taxon>Bacteria</taxon>
        <taxon>Pseudomonadati</taxon>
        <taxon>Bacteroidota</taxon>
        <taxon>Saprospiria</taxon>
        <taxon>Saprospirales</taxon>
        <taxon>Saprospiraceae</taxon>
        <taxon>Aureispira</taxon>
        <taxon>environmental samples</taxon>
    </lineage>
</organism>
<comment type="similarity">
    <text evidence="1">Belongs to the peptidase S45 family.</text>
</comment>
<protein>
    <submittedName>
        <fullName evidence="8">Acyl-homoserine-lactone acylase</fullName>
    </submittedName>
</protein>
<dbReference type="EMBL" id="CACVAQ010000153">
    <property type="protein sequence ID" value="CAA6809358.1"/>
    <property type="molecule type" value="Genomic_DNA"/>
</dbReference>
<keyword evidence="4" id="KW-0865">Zymogen</keyword>
<evidence type="ECO:0000313" key="8">
    <source>
        <dbReference type="EMBL" id="CAA6809358.1"/>
    </source>
</evidence>
<accession>A0A6S6SGZ9</accession>
<feature type="chain" id="PRO_5028012536" evidence="7">
    <location>
        <begin position="27"/>
        <end position="704"/>
    </location>
</feature>